<evidence type="ECO:0000313" key="1">
    <source>
        <dbReference type="EMBL" id="GGM76635.1"/>
    </source>
</evidence>
<keyword evidence="2" id="KW-1185">Reference proteome</keyword>
<dbReference type="Proteomes" id="UP000637578">
    <property type="component" value="Unassembled WGS sequence"/>
</dbReference>
<sequence length="144" mass="16055">MFSMFSTVFRRLRRTAPTTLTPTPVAATPDPHPEPDLPVGPECLVCENPGPGTCPGCERFVSVCEYCGDEFVGARRCCSTPCRNALGLRGTDDPWLCVCCHAEPLDRDPWWFHRAGEPYDVTRALCQCCYVCCCPERCSRAMTR</sequence>
<organism evidence="1 2">
    <name type="scientific">Longimycelium tulufanense</name>
    <dbReference type="NCBI Taxonomy" id="907463"/>
    <lineage>
        <taxon>Bacteria</taxon>
        <taxon>Bacillati</taxon>
        <taxon>Actinomycetota</taxon>
        <taxon>Actinomycetes</taxon>
        <taxon>Pseudonocardiales</taxon>
        <taxon>Pseudonocardiaceae</taxon>
        <taxon>Longimycelium</taxon>
    </lineage>
</organism>
<dbReference type="AlphaFoldDB" id="A0A8J3CD66"/>
<dbReference type="EMBL" id="BMMK01000037">
    <property type="protein sequence ID" value="GGM76635.1"/>
    <property type="molecule type" value="Genomic_DNA"/>
</dbReference>
<name>A0A8J3CD66_9PSEU</name>
<protein>
    <submittedName>
        <fullName evidence="1">Uncharacterized protein</fullName>
    </submittedName>
</protein>
<accession>A0A8J3CD66</accession>
<evidence type="ECO:0000313" key="2">
    <source>
        <dbReference type="Proteomes" id="UP000637578"/>
    </source>
</evidence>
<proteinExistence type="predicted"/>
<reference evidence="1" key="2">
    <citation type="submission" date="2020-09" db="EMBL/GenBank/DDBJ databases">
        <authorList>
            <person name="Sun Q."/>
            <person name="Zhou Y."/>
        </authorList>
    </citation>
    <scope>NUCLEOTIDE SEQUENCE</scope>
    <source>
        <strain evidence="1">CGMCC 4.5737</strain>
    </source>
</reference>
<reference evidence="1" key="1">
    <citation type="journal article" date="2014" name="Int. J. Syst. Evol. Microbiol.">
        <title>Complete genome sequence of Corynebacterium casei LMG S-19264T (=DSM 44701T), isolated from a smear-ripened cheese.</title>
        <authorList>
            <consortium name="US DOE Joint Genome Institute (JGI-PGF)"/>
            <person name="Walter F."/>
            <person name="Albersmeier A."/>
            <person name="Kalinowski J."/>
            <person name="Ruckert C."/>
        </authorList>
    </citation>
    <scope>NUCLEOTIDE SEQUENCE</scope>
    <source>
        <strain evidence="1">CGMCC 4.5737</strain>
    </source>
</reference>
<gene>
    <name evidence="1" type="ORF">GCM10012275_54190</name>
</gene>
<dbReference type="RefSeq" id="WP_189061252.1">
    <property type="nucleotide sequence ID" value="NZ_BMMK01000037.1"/>
</dbReference>
<comment type="caution">
    <text evidence="1">The sequence shown here is derived from an EMBL/GenBank/DDBJ whole genome shotgun (WGS) entry which is preliminary data.</text>
</comment>